<dbReference type="Proteomes" id="UP001220064">
    <property type="component" value="Chromosome"/>
</dbReference>
<evidence type="ECO:0000313" key="1">
    <source>
        <dbReference type="EMBL" id="WCZ32695.1"/>
    </source>
</evidence>
<dbReference type="EMBL" id="CP063189">
    <property type="protein sequence ID" value="WCZ32695.1"/>
    <property type="molecule type" value="Genomic_DNA"/>
</dbReference>
<reference evidence="1 2" key="1">
    <citation type="submission" date="2020-10" db="EMBL/GenBank/DDBJ databases">
        <title>Complete genome sequence of Corynebacterium massiliense DSM 45435, type strain of Corynebacterium massiliense.</title>
        <authorList>
            <person name="Busche T."/>
            <person name="Kalinowski J."/>
            <person name="Ruckert C."/>
        </authorList>
    </citation>
    <scope>NUCLEOTIDE SEQUENCE [LARGE SCALE GENOMIC DNA]</scope>
    <source>
        <strain evidence="1 2">DSM 45435</strain>
    </source>
</reference>
<dbReference type="Gene3D" id="3.40.630.30">
    <property type="match status" value="1"/>
</dbReference>
<keyword evidence="2" id="KW-1185">Reference proteome</keyword>
<dbReference type="InterPro" id="IPR016181">
    <property type="entry name" value="Acyl_CoA_acyltransferase"/>
</dbReference>
<accession>A0ABY7U7L5</accession>
<dbReference type="RefSeq" id="WP_156831746.1">
    <property type="nucleotide sequence ID" value="NZ_ATVG01000001.1"/>
</dbReference>
<sequence>MSNLAAQEATGDEAASVTASRVLTRLKGSNESRVLLFGLVRDADCPGPLPVGEVGEFGAPLLPSVELAAGSPHNAEGSAYAEPEYAAFIHLALPLLEERDTAEIDLVFDAGYLPVPGEDFDAAGRDVAEAALITAEQLALACGRHLFHIGTQRRAAGEETNSDSPEFCPDPVGQIVERRGYTARLSDVQVEINVPDNPPVPLLPRGMECVTWQDYAIPDEYVPGVLELLTVVSTDADFGGLTVEPINWTRERLAAARARLQDRRAHTLLTALIRDGEIVSMTELARHEAADPAVAEWTLTVTARGHRHAGLARTAKTAALARMAEYWPRVRRTYASHSAGDPAMRALDRHLGARDLSMARTWEKDVSGRAAQLSR</sequence>
<dbReference type="SUPFAM" id="SSF55729">
    <property type="entry name" value="Acyl-CoA N-acyltransferases (Nat)"/>
    <property type="match status" value="1"/>
</dbReference>
<gene>
    <name evidence="1" type="ORF">CMASS_06305</name>
</gene>
<protein>
    <submittedName>
        <fullName evidence="1">Uncharacterized protein</fullName>
    </submittedName>
</protein>
<name>A0ABY7U7L5_9CORY</name>
<evidence type="ECO:0000313" key="2">
    <source>
        <dbReference type="Proteomes" id="UP001220064"/>
    </source>
</evidence>
<organism evidence="1 2">
    <name type="scientific">Corynebacterium massiliense DSM 45435</name>
    <dbReference type="NCBI Taxonomy" id="1121364"/>
    <lineage>
        <taxon>Bacteria</taxon>
        <taxon>Bacillati</taxon>
        <taxon>Actinomycetota</taxon>
        <taxon>Actinomycetes</taxon>
        <taxon>Mycobacteriales</taxon>
        <taxon>Corynebacteriaceae</taxon>
        <taxon>Corynebacterium</taxon>
    </lineage>
</organism>
<proteinExistence type="predicted"/>